<protein>
    <submittedName>
        <fullName evidence="2">Tail assembly chaperone</fullName>
    </submittedName>
</protein>
<keyword evidence="3" id="KW-1185">Reference proteome</keyword>
<name>A0ABZ0QYR5_9CAUD</name>
<feature type="compositionally biased region" description="Basic and acidic residues" evidence="1">
    <location>
        <begin position="57"/>
        <end position="73"/>
    </location>
</feature>
<proteinExistence type="predicted"/>
<evidence type="ECO:0000256" key="1">
    <source>
        <dbReference type="SAM" id="MobiDB-lite"/>
    </source>
</evidence>
<organism evidence="2 3">
    <name type="scientific">Staphylococcus phage MVC_VPHSA1</name>
    <dbReference type="NCBI Taxonomy" id="3088876"/>
    <lineage>
        <taxon>Viruses</taxon>
        <taxon>Duplodnaviria</taxon>
        <taxon>Heunggongvirae</taxon>
        <taxon>Uroviricota</taxon>
        <taxon>Caudoviricetes</taxon>
        <taxon>Ehrlichviridae</taxon>
        <taxon>Chennaivirus</taxon>
        <taxon>Chennaivirus MVCVPHSA1</taxon>
    </lineage>
</organism>
<evidence type="ECO:0000313" key="3">
    <source>
        <dbReference type="Proteomes" id="UP001322219"/>
    </source>
</evidence>
<gene>
    <name evidence="2" type="ORF">FBHYGVHD_CDS0030</name>
</gene>
<dbReference type="Proteomes" id="UP001322219">
    <property type="component" value="Segment"/>
</dbReference>
<accession>A0ABZ0QYR5</accession>
<sequence>MERSLAGKTVDYAPFCLTLYELCAKFHQPPSVIMNEDNRIMEELLVVHNAVNRFQENEAKRQESKAKRGDLKQKYGGGAR</sequence>
<feature type="region of interest" description="Disordered" evidence="1">
    <location>
        <begin position="57"/>
        <end position="80"/>
    </location>
</feature>
<evidence type="ECO:0000313" key="2">
    <source>
        <dbReference type="EMBL" id="WPF64877.1"/>
    </source>
</evidence>
<reference evidence="2 3" key="1">
    <citation type="submission" date="2023-10" db="EMBL/GenBank/DDBJ databases">
        <title>Genome Sequence of the Siphoviridae Staphylococcus aureus Phage MVC_VPHSA1.</title>
        <authorList>
            <person name="Deepak S.J."/>
            <person name="Porteen K."/>
            <person name="Wilfred R."/>
            <person name="Anbazhagan S."/>
            <person name="Elango A."/>
            <person name="Senthil Kumar T."/>
            <person name="Narendra B."/>
            <person name="Sureshkannan S."/>
            <person name="Nithya Quintoil M."/>
            <person name="Charley C.A."/>
            <person name="Teresa S."/>
            <person name="Raghavendra A.G."/>
        </authorList>
    </citation>
    <scope>NUCLEOTIDE SEQUENCE [LARGE SCALE GENOMIC DNA]</scope>
</reference>
<dbReference type="EMBL" id="OR670591">
    <property type="protein sequence ID" value="WPF64877.1"/>
    <property type="molecule type" value="Genomic_DNA"/>
</dbReference>